<reference evidence="1 2" key="1">
    <citation type="submission" date="2014-08" db="EMBL/GenBank/DDBJ databases">
        <title>Complete genome of a marine bacteria Jeotgalibacillus malaysiensis.</title>
        <authorList>
            <person name="Yaakop A.S."/>
            <person name="Chan K.-G."/>
            <person name="Goh K.M."/>
        </authorList>
    </citation>
    <scope>NUCLEOTIDE SEQUENCE [LARGE SCALE GENOMIC DNA]</scope>
    <source>
        <strain evidence="1 2">D5</strain>
    </source>
</reference>
<accession>A0A0B5ARL0</accession>
<dbReference type="AlphaFoldDB" id="A0A0B5ARL0"/>
<dbReference type="HOGENOM" id="CLU_1376544_0_0_9"/>
<evidence type="ECO:0000313" key="1">
    <source>
        <dbReference type="EMBL" id="AJD92890.1"/>
    </source>
</evidence>
<organism evidence="1 2">
    <name type="scientific">Jeotgalibacillus malaysiensis</name>
    <dbReference type="NCBI Taxonomy" id="1508404"/>
    <lineage>
        <taxon>Bacteria</taxon>
        <taxon>Bacillati</taxon>
        <taxon>Bacillota</taxon>
        <taxon>Bacilli</taxon>
        <taxon>Bacillales</taxon>
        <taxon>Caryophanaceae</taxon>
        <taxon>Jeotgalibacillus</taxon>
    </lineage>
</organism>
<dbReference type="OrthoDB" id="1631118at2"/>
<dbReference type="EMBL" id="CP009416">
    <property type="protein sequence ID" value="AJD92890.1"/>
    <property type="molecule type" value="Genomic_DNA"/>
</dbReference>
<dbReference type="KEGG" id="jeo:JMA_35730"/>
<keyword evidence="2" id="KW-1185">Reference proteome</keyword>
<protein>
    <submittedName>
        <fullName evidence="1">Uncharacterized protein</fullName>
    </submittedName>
</protein>
<proteinExistence type="predicted"/>
<gene>
    <name evidence="1" type="ORF">JMA_35730</name>
</gene>
<dbReference type="Proteomes" id="UP000031449">
    <property type="component" value="Chromosome"/>
</dbReference>
<dbReference type="STRING" id="1508404.JMA_35730"/>
<name>A0A0B5ARL0_9BACL</name>
<evidence type="ECO:0000313" key="2">
    <source>
        <dbReference type="Proteomes" id="UP000031449"/>
    </source>
</evidence>
<dbReference type="BioCyc" id="JESP1508404:G14D9-12854-MONOMER"/>
<sequence>MKKKVWLVRPLPHYGDHLETFLEKNIVAVGYPLERDLTDTNFETLRTLLNEKGWGEGISNVNILVNEMSIGDIVLVPSSNKKDIFFGEIKSDYMYVSSLDEDIPEISGYPHQRKVSWYFEKKPYLRNDLPEAIKGSLRYPRALADITKHYEFIEKIILGGPSQQISEIEKRALQVIEELLESTEESIRLKAAEIILAR</sequence>